<reference evidence="1 2" key="1">
    <citation type="journal article" date="2016" name="Nat. Commun.">
        <title>Thousands of microbial genomes shed light on interconnected biogeochemical processes in an aquifer system.</title>
        <authorList>
            <person name="Anantharaman K."/>
            <person name="Brown C.T."/>
            <person name="Hug L.A."/>
            <person name="Sharon I."/>
            <person name="Castelle C.J."/>
            <person name="Probst A.J."/>
            <person name="Thomas B.C."/>
            <person name="Singh A."/>
            <person name="Wilkins M.J."/>
            <person name="Karaoz U."/>
            <person name="Brodie E.L."/>
            <person name="Williams K.H."/>
            <person name="Hubbard S.S."/>
            <person name="Banfield J.F."/>
        </authorList>
    </citation>
    <scope>NUCLEOTIDE SEQUENCE [LARGE SCALE GENOMIC DNA]</scope>
</reference>
<protein>
    <recommendedName>
        <fullName evidence="3">PorV/PorQ family protein</fullName>
    </recommendedName>
</protein>
<evidence type="ECO:0000313" key="1">
    <source>
        <dbReference type="EMBL" id="OGC28090.1"/>
    </source>
</evidence>
<gene>
    <name evidence="1" type="ORF">A3K49_03745</name>
</gene>
<proteinExistence type="predicted"/>
<dbReference type="NCBIfam" id="NF033709">
    <property type="entry name" value="PorV_fam"/>
    <property type="match status" value="1"/>
</dbReference>
<dbReference type="Gene3D" id="2.40.160.60">
    <property type="entry name" value="Outer membrane protein transport protein (OMPP1/FadL/TodX)"/>
    <property type="match status" value="1"/>
</dbReference>
<name>A0A1F4T6A7_UNCSA</name>
<comment type="caution">
    <text evidence="1">The sequence shown here is derived from an EMBL/GenBank/DDBJ whole genome shotgun (WGS) entry which is preliminary data.</text>
</comment>
<dbReference type="SUPFAM" id="SSF56935">
    <property type="entry name" value="Porins"/>
    <property type="match status" value="1"/>
</dbReference>
<dbReference type="EMBL" id="MEUG01000001">
    <property type="protein sequence ID" value="OGC28090.1"/>
    <property type="molecule type" value="Genomic_DNA"/>
</dbReference>
<sequence>MKKVVFLLLIAYGLSLTAVLALGQSGTDIAVLNAGVGARPLAMGGAFTAIADNADAPYWNPAGLGFITSQEITCSQTRLSTDADHYYLSYVTPALGGTIGLSWIQVGLGNIAQTSSEVDIHNEVQDISLFSYFSNAYLISFGKKLNDHIAFGLTAKYLSSEMFGISGGSGWGYSLTPGIMIRFGNSSSVSRLPYPVTLGFKIDELVNTQQWGTGTVENVPPKARLGLSWFPWSESRVAVDVSQTVKSNYSPEVATGFEWSDRGLSFRAGYNASGLTAGVGFVVGHVIVDYGYVSQELSRSNVHRISFGGIW</sequence>
<dbReference type="AlphaFoldDB" id="A0A1F4T6A7"/>
<dbReference type="Proteomes" id="UP000178602">
    <property type="component" value="Unassembled WGS sequence"/>
</dbReference>
<organism evidence="1 2">
    <name type="scientific">candidate division WOR-1 bacterium RIFOXYC12_FULL_54_18</name>
    <dbReference type="NCBI Taxonomy" id="1802584"/>
    <lineage>
        <taxon>Bacteria</taxon>
        <taxon>Bacillati</taxon>
        <taxon>Saganbacteria</taxon>
    </lineage>
</organism>
<accession>A0A1F4T6A7</accession>
<evidence type="ECO:0008006" key="3">
    <source>
        <dbReference type="Google" id="ProtNLM"/>
    </source>
</evidence>
<evidence type="ECO:0000313" key="2">
    <source>
        <dbReference type="Proteomes" id="UP000178602"/>
    </source>
</evidence>